<dbReference type="Pfam" id="PF11617">
    <property type="entry name" value="Cu-binding_MopE"/>
    <property type="match status" value="1"/>
</dbReference>
<dbReference type="InterPro" id="IPR021655">
    <property type="entry name" value="Put_metal-bd"/>
</dbReference>
<protein>
    <recommendedName>
        <fullName evidence="4">Lipoprotein</fullName>
    </recommendedName>
</protein>
<evidence type="ECO:0000256" key="1">
    <source>
        <dbReference type="SAM" id="MobiDB-lite"/>
    </source>
</evidence>
<accession>A0A7Y4JZG8</accession>
<evidence type="ECO:0000313" key="3">
    <source>
        <dbReference type="Proteomes" id="UP000528460"/>
    </source>
</evidence>
<dbReference type="RefSeq" id="WP_171421178.1">
    <property type="nucleotide sequence ID" value="NZ_JABFJW010000407.1"/>
</dbReference>
<evidence type="ECO:0000313" key="2">
    <source>
        <dbReference type="EMBL" id="NOK14056.1"/>
    </source>
</evidence>
<dbReference type="AlphaFoldDB" id="A0A7Y4JZG8"/>
<feature type="region of interest" description="Disordered" evidence="1">
    <location>
        <begin position="502"/>
        <end position="545"/>
    </location>
</feature>
<dbReference type="EMBL" id="JABFJW010000407">
    <property type="protein sequence ID" value="NOK14056.1"/>
    <property type="molecule type" value="Genomic_DNA"/>
</dbReference>
<gene>
    <name evidence="2" type="ORF">HNS30_33925</name>
</gene>
<name>A0A7Y4JZG8_9BACT</name>
<comment type="caution">
    <text evidence="2">The sequence shown here is derived from an EMBL/GenBank/DDBJ whole genome shotgun (WGS) entry which is preliminary data.</text>
</comment>
<organism evidence="2 3">
    <name type="scientific">Corallococcus exercitus</name>
    <dbReference type="NCBI Taxonomy" id="2316736"/>
    <lineage>
        <taxon>Bacteria</taxon>
        <taxon>Pseudomonadati</taxon>
        <taxon>Myxococcota</taxon>
        <taxon>Myxococcia</taxon>
        <taxon>Myxococcales</taxon>
        <taxon>Cystobacterineae</taxon>
        <taxon>Myxococcaceae</taxon>
        <taxon>Corallococcus</taxon>
    </lineage>
</organism>
<proteinExistence type="predicted"/>
<sequence>MYRLCLLGCVVLLAACGEKAPDEGAIRVSVTYGTFKPACVRVEAKDAQGHQEATDIPATRFKNTEKNELLVAVRRKADWDTALSVTVSSYTETAGDRCAGEVVETRASEQPVVVPAKAFAQLNLQLLASDGDEDGYLAGATWSKPTDCDDSNAAIHPGATETCGSTVDLNCNQRVGCQEASCGGSPCDDGNACTVGDHCEGAGLEARCVPANTKTCTQPSGACEPRQECQPATGMCVAASSPAGQPCDDGNKCTSDDKCGANGMCAGTQRTCTGTEQCFDAQGTCNPATGACAFAPLPATTSCQDPLTCTQADQCDGNGHCVGTPTACSPPACHRVKQQCTATNECEFEVDLNAACTTSSGVPGVCLADAACSPFPYQPYNFDPNAIAAADIGELRTNSDVTFDTATSTFAPEAAVTTLSTLKIQSISQGSGNPPALLIPVRALVLNGTLTIKGPSPVILAVYGNANVDQSLLTTGSILNGNTDCGSSNGVAGTFTGSTGGGGGGAGNGTPGGSGGKGSNGPTQGGAGNGRPATPEPLLGGCVGGNGGGNQSAAGGKGGAGGGALQLSVSRTLTVAKTLSASGNGGERGDASGSAGAGGGGGGSGGRIVLEAFQLQLTSAARITANGGGGGKGGSDANNAGSDGANGSQTTATPASGGTTGNTTGGAGGAGGARMTSPAQGSDGIMDGFGTRGGGGGGGGAAGYVHLRSVQSCAIDPGAVLSPSSTCTAP</sequence>
<dbReference type="PROSITE" id="PS51257">
    <property type="entry name" value="PROKAR_LIPOPROTEIN"/>
    <property type="match status" value="1"/>
</dbReference>
<feature type="region of interest" description="Disordered" evidence="1">
    <location>
        <begin position="626"/>
        <end position="692"/>
    </location>
</feature>
<feature type="compositionally biased region" description="Gly residues" evidence="1">
    <location>
        <begin position="658"/>
        <end position="672"/>
    </location>
</feature>
<dbReference type="Proteomes" id="UP000528460">
    <property type="component" value="Unassembled WGS sequence"/>
</dbReference>
<reference evidence="2 3" key="1">
    <citation type="submission" date="2020-05" db="EMBL/GenBank/DDBJ databases">
        <authorList>
            <person name="Whitworth D."/>
        </authorList>
    </citation>
    <scope>NUCLEOTIDE SEQUENCE [LARGE SCALE GENOMIC DNA]</scope>
    <source>
        <strain evidence="2 3">CA046A</strain>
    </source>
</reference>
<feature type="compositionally biased region" description="Gly residues" evidence="1">
    <location>
        <begin position="502"/>
        <end position="529"/>
    </location>
</feature>
<feature type="region of interest" description="Disordered" evidence="1">
    <location>
        <begin position="579"/>
        <end position="602"/>
    </location>
</feature>
<evidence type="ECO:0008006" key="4">
    <source>
        <dbReference type="Google" id="ProtNLM"/>
    </source>
</evidence>